<protein>
    <submittedName>
        <fullName evidence="3">DUF2304 domain-containing protein</fullName>
    </submittedName>
</protein>
<evidence type="ECO:0000313" key="2">
    <source>
        <dbReference type="EMBL" id="BCX42407.1"/>
    </source>
</evidence>
<evidence type="ECO:0000256" key="1">
    <source>
        <dbReference type="SAM" id="Phobius"/>
    </source>
</evidence>
<reference evidence="2 5" key="2">
    <citation type="submission" date="2021-05" db="EMBL/GenBank/DDBJ databases">
        <title>Complete Genome Sequence of Stenotrophomonas pavanii strain Y.</title>
        <authorList>
            <person name="Dohra H."/>
            <person name="Mohad Din A.R.J."/>
            <person name="Suzuki K."/>
            <person name="Fatma A."/>
            <person name="Honjyo M."/>
            <person name="Nishimura T."/>
            <person name="Moriuch R."/>
            <person name="Masuda K."/>
            <person name="Minoura A."/>
            <person name="Tashiro Y."/>
            <person name="Futamata H."/>
        </authorList>
    </citation>
    <scope>NUCLEOTIDE SEQUENCE [LARGE SCALE GENOMIC DNA]</scope>
    <source>
        <strain evidence="2">Berkeley</strain>
        <strain evidence="5">Y</strain>
    </source>
</reference>
<evidence type="ECO:0000313" key="4">
    <source>
        <dbReference type="Proteomes" id="UP000197904"/>
    </source>
</evidence>
<dbReference type="Pfam" id="PF10066">
    <property type="entry name" value="DUF2304"/>
    <property type="match status" value="1"/>
</dbReference>
<reference evidence="3 4" key="1">
    <citation type="submission" date="2017-06" db="EMBL/GenBank/DDBJ databases">
        <authorList>
            <person name="Kim H.J."/>
            <person name="Triplett B.A."/>
        </authorList>
    </citation>
    <scope>NUCLEOTIDE SEQUENCE [LARGE SCALE GENOMIC DNA]</scope>
    <source>
        <strain evidence="3 4">S18795</strain>
    </source>
</reference>
<sequence>MLIRFLLIASTLTIAWYFLTSRGTSRSNAFKKVLLVGFVAAAIVAILIPEALTQLANFVGVGRGTDLLVYVLVQVVAFQMFNTYAKDKQNQRQIVHLARRIAILESMTATAPTVISGGITPADGKQKH</sequence>
<name>A0A246KXR8_9GAMM</name>
<keyword evidence="1" id="KW-1133">Transmembrane helix</keyword>
<dbReference type="Proteomes" id="UP000197904">
    <property type="component" value="Unassembled WGS sequence"/>
</dbReference>
<dbReference type="InterPro" id="IPR019277">
    <property type="entry name" value="DUF2304"/>
</dbReference>
<keyword evidence="1" id="KW-0472">Membrane</keyword>
<evidence type="ECO:0000313" key="5">
    <source>
        <dbReference type="Proteomes" id="UP000825066"/>
    </source>
</evidence>
<keyword evidence="1" id="KW-0812">Transmembrane</keyword>
<dbReference type="Proteomes" id="UP000825066">
    <property type="component" value="Chromosome"/>
</dbReference>
<organism evidence="3 4">
    <name type="scientific">Stenotrophomonas pavanii</name>
    <dbReference type="NCBI Taxonomy" id="487698"/>
    <lineage>
        <taxon>Bacteria</taxon>
        <taxon>Pseudomonadati</taxon>
        <taxon>Pseudomonadota</taxon>
        <taxon>Gammaproteobacteria</taxon>
        <taxon>Lysobacterales</taxon>
        <taxon>Lysobacteraceae</taxon>
        <taxon>Stenotrophomonas</taxon>
    </lineage>
</organism>
<dbReference type="RefSeq" id="WP_049470271.1">
    <property type="nucleotide sequence ID" value="NZ_AP024684.1"/>
</dbReference>
<evidence type="ECO:0000313" key="3">
    <source>
        <dbReference type="EMBL" id="OWR33368.1"/>
    </source>
</evidence>
<feature type="transmembrane region" description="Helical" evidence="1">
    <location>
        <begin position="6"/>
        <end position="21"/>
    </location>
</feature>
<feature type="transmembrane region" description="Helical" evidence="1">
    <location>
        <begin position="33"/>
        <end position="55"/>
    </location>
</feature>
<dbReference type="AlphaFoldDB" id="A0A246KXR8"/>
<keyword evidence="5" id="KW-1185">Reference proteome</keyword>
<gene>
    <name evidence="3" type="ORF">CEE55_11790</name>
    <name evidence="2" type="ORF">STNY_R05660</name>
</gene>
<proteinExistence type="predicted"/>
<dbReference type="EMBL" id="AP024684">
    <property type="protein sequence ID" value="BCX42407.1"/>
    <property type="molecule type" value="Genomic_DNA"/>
</dbReference>
<dbReference type="EMBL" id="NIXP01000081">
    <property type="protein sequence ID" value="OWR33368.1"/>
    <property type="molecule type" value="Genomic_DNA"/>
</dbReference>
<accession>A0A246KXR8</accession>
<feature type="transmembrane region" description="Helical" evidence="1">
    <location>
        <begin position="67"/>
        <end position="85"/>
    </location>
</feature>